<dbReference type="Pfam" id="PF00173">
    <property type="entry name" value="Cyt-b5"/>
    <property type="match status" value="1"/>
</dbReference>
<dbReference type="GO" id="GO:0005783">
    <property type="term" value="C:endoplasmic reticulum"/>
    <property type="evidence" value="ECO:0007669"/>
    <property type="project" value="TreeGrafter"/>
</dbReference>
<dbReference type="KEGG" id="mde:101898002"/>
<evidence type="ECO:0000259" key="12">
    <source>
        <dbReference type="PROSITE" id="PS50255"/>
    </source>
</evidence>
<dbReference type="RefSeq" id="XP_005176414.1">
    <property type="nucleotide sequence ID" value="XM_005176357.3"/>
</dbReference>
<dbReference type="InterPro" id="IPR036400">
    <property type="entry name" value="Cyt_B5-like_heme/steroid_sf"/>
</dbReference>
<dbReference type="InterPro" id="IPR051872">
    <property type="entry name" value="Cytochrome_b5/Flavoprotein_Rdt"/>
</dbReference>
<protein>
    <recommendedName>
        <fullName evidence="3">Cytochrome b5 reductase 4</fullName>
        <ecNumber evidence="2">1.6.2.2</ecNumber>
    </recommendedName>
    <alternativeName>
        <fullName evidence="9">Flavohemoprotein b5/b5R</fullName>
    </alternativeName>
    <alternativeName>
        <fullName evidence="8">cb5/cb5R</fullName>
    </alternativeName>
</protein>
<dbReference type="STRING" id="7370.A0A1I8MYQ3"/>
<dbReference type="CDD" id="cd06183">
    <property type="entry name" value="cyt_b5_reduct_like"/>
    <property type="match status" value="1"/>
</dbReference>
<feature type="domain" description="CS" evidence="13">
    <location>
        <begin position="177"/>
        <end position="273"/>
    </location>
</feature>
<dbReference type="Pfam" id="PF00175">
    <property type="entry name" value="NAD_binding_1"/>
    <property type="match status" value="1"/>
</dbReference>
<dbReference type="Gene3D" id="3.40.50.80">
    <property type="entry name" value="Nucleotide-binding domain of ferredoxin-NADP reductase (FNR) module"/>
    <property type="match status" value="1"/>
</dbReference>
<dbReference type="GO" id="GO:0006801">
    <property type="term" value="P:superoxide metabolic process"/>
    <property type="evidence" value="ECO:0007669"/>
    <property type="project" value="TreeGrafter"/>
</dbReference>
<evidence type="ECO:0000256" key="4">
    <source>
        <dbReference type="ARBA" id="ARBA00022617"/>
    </source>
</evidence>
<evidence type="ECO:0000256" key="6">
    <source>
        <dbReference type="ARBA" id="ARBA00023004"/>
    </source>
</evidence>
<dbReference type="Proteomes" id="UP001652621">
    <property type="component" value="Unplaced"/>
</dbReference>
<dbReference type="PROSITE" id="PS50255">
    <property type="entry name" value="CYTOCHROME_B5_2"/>
    <property type="match status" value="1"/>
</dbReference>
<evidence type="ECO:0000313" key="14">
    <source>
        <dbReference type="EnsemblMetazoa" id="MDOA009773-PA"/>
    </source>
</evidence>
<proteinExistence type="inferred from homology"/>
<dbReference type="SUPFAM" id="SSF52343">
    <property type="entry name" value="Ferredoxin reductase-like, C-terminal NADP-linked domain"/>
    <property type="match status" value="1"/>
</dbReference>
<keyword evidence="7" id="KW-0520">NAD</keyword>
<feature type="compositionally biased region" description="Polar residues" evidence="11">
    <location>
        <begin position="1"/>
        <end position="34"/>
    </location>
</feature>
<feature type="region of interest" description="Disordered" evidence="11">
    <location>
        <begin position="1"/>
        <end position="36"/>
    </location>
</feature>
<dbReference type="InterPro" id="IPR017938">
    <property type="entry name" value="Riboflavin_synthase-like_b-brl"/>
</dbReference>
<gene>
    <name evidence="14" type="primary">101898002</name>
    <name evidence="16" type="synonym">LOC101898002</name>
</gene>
<evidence type="ECO:0000313" key="16">
    <source>
        <dbReference type="RefSeq" id="XP_005176414.1"/>
    </source>
</evidence>
<dbReference type="eggNOG" id="KOG0534">
    <property type="taxonomic scope" value="Eukaryota"/>
</dbReference>
<name>A0A1I8MYQ3_MUSDO</name>
<dbReference type="GeneID" id="101898002"/>
<keyword evidence="15" id="KW-1185">Reference proteome</keyword>
<keyword evidence="5" id="KW-0479">Metal-binding</keyword>
<evidence type="ECO:0000256" key="3">
    <source>
        <dbReference type="ARBA" id="ARBA00022339"/>
    </source>
</evidence>
<evidence type="ECO:0000256" key="10">
    <source>
        <dbReference type="ARBA" id="ARBA00047682"/>
    </source>
</evidence>
<dbReference type="Gene3D" id="3.10.120.10">
    <property type="entry name" value="Cytochrome b5-like heme/steroid binding domain"/>
    <property type="match status" value="1"/>
</dbReference>
<dbReference type="EnsemblMetazoa" id="MDOA009773-RA">
    <property type="protein sequence ID" value="MDOA009773-PA"/>
    <property type="gene ID" value="MDOA009773"/>
</dbReference>
<dbReference type="SUPFAM" id="SSF55856">
    <property type="entry name" value="Cytochrome b5-like heme/steroid binding domain"/>
    <property type="match status" value="1"/>
</dbReference>
<dbReference type="InterPro" id="IPR008978">
    <property type="entry name" value="HSP20-like_chaperone"/>
</dbReference>
<dbReference type="PROSITE" id="PS00191">
    <property type="entry name" value="CYTOCHROME_B5_1"/>
    <property type="match status" value="1"/>
</dbReference>
<evidence type="ECO:0000259" key="13">
    <source>
        <dbReference type="PROSITE" id="PS51203"/>
    </source>
</evidence>
<keyword evidence="4" id="KW-0349">Heme</keyword>
<dbReference type="GO" id="GO:0090524">
    <property type="term" value="F:cytochrome-b5 reductase activity, acting on NADH"/>
    <property type="evidence" value="ECO:0007669"/>
    <property type="project" value="UniProtKB-EC"/>
</dbReference>
<organism evidence="14">
    <name type="scientific">Musca domestica</name>
    <name type="common">House fly</name>
    <dbReference type="NCBI Taxonomy" id="7370"/>
    <lineage>
        <taxon>Eukaryota</taxon>
        <taxon>Metazoa</taxon>
        <taxon>Ecdysozoa</taxon>
        <taxon>Arthropoda</taxon>
        <taxon>Hexapoda</taxon>
        <taxon>Insecta</taxon>
        <taxon>Pterygota</taxon>
        <taxon>Neoptera</taxon>
        <taxon>Endopterygota</taxon>
        <taxon>Diptera</taxon>
        <taxon>Brachycera</taxon>
        <taxon>Muscomorpha</taxon>
        <taxon>Muscoidea</taxon>
        <taxon>Muscidae</taxon>
        <taxon>Musca</taxon>
    </lineage>
</organism>
<dbReference type="VEuPathDB" id="VectorBase:MDOMA2_011163"/>
<feature type="domain" description="Cytochrome b5 heme-binding" evidence="12">
    <location>
        <begin position="69"/>
        <end position="142"/>
    </location>
</feature>
<dbReference type="EC" id="1.6.2.2" evidence="2"/>
<evidence type="ECO:0000256" key="2">
    <source>
        <dbReference type="ARBA" id="ARBA00012011"/>
    </source>
</evidence>
<evidence type="ECO:0000256" key="5">
    <source>
        <dbReference type="ARBA" id="ARBA00022723"/>
    </source>
</evidence>
<dbReference type="OrthoDB" id="432299at2759"/>
<dbReference type="eggNOG" id="KOG0536">
    <property type="taxonomic scope" value="Eukaryota"/>
</dbReference>
<dbReference type="AlphaFoldDB" id="A0A1I8MYQ3"/>
<sequence length="537" mass="60729">MSKNNLLPPSSTASLMIPQTTPPNNGSGSATGNPRNKCALKPGHSLMDWIRLGNSGVDLSGTQGRIIPVTPEELSKHNTRNDAWMAIRGVVYNVTRYMDFHPGGVDELMRGVGKDATKLFNEVHAWVNYQQLLNKCVIGPLKHSKKVEKIVEETTDSLSTKLSPKFAKPPLPPASQDILPRLDWIQNRNSITIYFYTKQFCNPGSLIRKVPDQPDNHVEIWILIDTYLHKFDFDLHSEVEWPPKDVKINRESGKIEICFEKPDANKDIWPQLGKHQVKKMLRNSVENDLLLDFKTSQQHQYNHNTFVLLLNNPNVICTLPLGYHVSLECQINSRNLSKCYTPVPSKYLRDLNQDNNCVLKMYTLDFLIKKYSYPNSFSGHLSATGNDASLKVSIPKGNFKLAQLAGHRGICFLAAGSGITPFLSLIDHLLKRNTNRIELLKLLYFNKTVEDIWCCDALSNMAKEDERFEFTNVLSNSGDSWTGLKGHVSLEILEPLVDKTKTDKITFIASCGPSGFNQKVEDILQKLEFPKENLFTF</sequence>
<dbReference type="GO" id="GO:0046872">
    <property type="term" value="F:metal ion binding"/>
    <property type="evidence" value="ECO:0007669"/>
    <property type="project" value="UniProtKB-KW"/>
</dbReference>
<dbReference type="InterPro" id="IPR039261">
    <property type="entry name" value="FNR_nucleotide-bd"/>
</dbReference>
<dbReference type="PRINTS" id="PR00406">
    <property type="entry name" value="CYTB5RDTASE"/>
</dbReference>
<evidence type="ECO:0000256" key="8">
    <source>
        <dbReference type="ARBA" id="ARBA00030883"/>
    </source>
</evidence>
<dbReference type="InterPro" id="IPR007052">
    <property type="entry name" value="CS_dom"/>
</dbReference>
<evidence type="ECO:0000256" key="9">
    <source>
        <dbReference type="ARBA" id="ARBA00031842"/>
    </source>
</evidence>
<reference evidence="14" key="1">
    <citation type="submission" date="2020-05" db="UniProtKB">
        <authorList>
            <consortium name="EnsemblMetazoa"/>
        </authorList>
    </citation>
    <scope>IDENTIFICATION</scope>
    <source>
        <strain evidence="14">Aabys</strain>
    </source>
</reference>
<dbReference type="SMART" id="SM01117">
    <property type="entry name" value="Cyt-b5"/>
    <property type="match status" value="1"/>
</dbReference>
<reference evidence="16" key="2">
    <citation type="submission" date="2025-04" db="UniProtKB">
        <authorList>
            <consortium name="RefSeq"/>
        </authorList>
    </citation>
    <scope>IDENTIFICATION</scope>
    <source>
        <strain evidence="16">Aabys</strain>
    </source>
</reference>
<evidence type="ECO:0000313" key="15">
    <source>
        <dbReference type="Proteomes" id="UP001652621"/>
    </source>
</evidence>
<dbReference type="InterPro" id="IPR001433">
    <property type="entry name" value="OxRdtase_FAD/NAD-bd"/>
</dbReference>
<dbReference type="PROSITE" id="PS51203">
    <property type="entry name" value="CS"/>
    <property type="match status" value="1"/>
</dbReference>
<dbReference type="Gene3D" id="2.60.40.790">
    <property type="match status" value="1"/>
</dbReference>
<evidence type="ECO:0000256" key="1">
    <source>
        <dbReference type="ARBA" id="ARBA00006105"/>
    </source>
</evidence>
<dbReference type="Gene3D" id="2.40.30.10">
    <property type="entry name" value="Translation factors"/>
    <property type="match status" value="1"/>
</dbReference>
<comment type="similarity">
    <text evidence="1">Belongs to the flavoprotein pyridine nucleotide cytochrome reductase family.</text>
</comment>
<dbReference type="PANTHER" id="PTHR46237">
    <property type="entry name" value="CYTOCHROME B5 REDUCTASE 4 FAMILY MEMBER"/>
    <property type="match status" value="1"/>
</dbReference>
<dbReference type="FunFam" id="3.40.50.80:FF:000021">
    <property type="entry name" value="Cytochrome b5 reductase 4"/>
    <property type="match status" value="1"/>
</dbReference>
<dbReference type="InterPro" id="IPR001199">
    <property type="entry name" value="Cyt_B5-like_heme/steroid-bd"/>
</dbReference>
<dbReference type="InterPro" id="IPR018506">
    <property type="entry name" value="Cyt_B5_heme-BS"/>
</dbReference>
<dbReference type="SUPFAM" id="SSF63380">
    <property type="entry name" value="Riboflavin synthase domain-like"/>
    <property type="match status" value="1"/>
</dbReference>
<dbReference type="VEuPathDB" id="VectorBase:MDOA009773"/>
<comment type="catalytic activity">
    <reaction evidence="10">
        <text>2 Fe(III)-[cytochrome b5] + NADH = 2 Fe(II)-[cytochrome b5] + NAD(+) + H(+)</text>
        <dbReference type="Rhea" id="RHEA:46680"/>
        <dbReference type="Rhea" id="RHEA-COMP:10438"/>
        <dbReference type="Rhea" id="RHEA-COMP:10439"/>
        <dbReference type="ChEBI" id="CHEBI:15378"/>
        <dbReference type="ChEBI" id="CHEBI:29033"/>
        <dbReference type="ChEBI" id="CHEBI:29034"/>
        <dbReference type="ChEBI" id="CHEBI:57540"/>
        <dbReference type="ChEBI" id="CHEBI:57945"/>
        <dbReference type="EC" id="1.6.2.2"/>
    </reaction>
</comment>
<evidence type="ECO:0000256" key="7">
    <source>
        <dbReference type="ARBA" id="ARBA00023027"/>
    </source>
</evidence>
<dbReference type="PANTHER" id="PTHR46237:SF1">
    <property type="entry name" value="CYTOCHROME B5 REDUCTASE 4"/>
    <property type="match status" value="1"/>
</dbReference>
<dbReference type="FunFam" id="3.10.120.10:FF:000001">
    <property type="entry name" value="Cytochrome b5 reductase 4"/>
    <property type="match status" value="1"/>
</dbReference>
<dbReference type="SUPFAM" id="SSF49764">
    <property type="entry name" value="HSP20-like chaperones"/>
    <property type="match status" value="1"/>
</dbReference>
<keyword evidence="6" id="KW-0408">Iron</keyword>
<evidence type="ECO:0000256" key="11">
    <source>
        <dbReference type="SAM" id="MobiDB-lite"/>
    </source>
</evidence>
<accession>A0A1I8MYQ3</accession>
<dbReference type="GO" id="GO:0020037">
    <property type="term" value="F:heme binding"/>
    <property type="evidence" value="ECO:0007669"/>
    <property type="project" value="InterPro"/>
</dbReference>